<gene>
    <name evidence="16" type="ORF">FRC96_19295</name>
</gene>
<feature type="domain" description="NADH-Ubiquinone oxidoreductase (complex I) chain 5 N-terminal" evidence="12">
    <location>
        <begin position="63"/>
        <end position="110"/>
    </location>
</feature>
<evidence type="ECO:0000256" key="5">
    <source>
        <dbReference type="ARBA" id="ARBA00022692"/>
    </source>
</evidence>
<feature type="transmembrane region" description="Helical" evidence="10">
    <location>
        <begin position="131"/>
        <end position="150"/>
    </location>
</feature>
<dbReference type="NCBIfam" id="NF009288">
    <property type="entry name" value="PRK12648.1"/>
    <property type="match status" value="1"/>
</dbReference>
<dbReference type="Pfam" id="PF04039">
    <property type="entry name" value="MnhB"/>
    <property type="match status" value="1"/>
</dbReference>
<feature type="domain" description="Na+/H+ antiporter MnhB subunit-related protein" evidence="13">
    <location>
        <begin position="787"/>
        <end position="904"/>
    </location>
</feature>
<feature type="transmembrane region" description="Helical" evidence="10">
    <location>
        <begin position="497"/>
        <end position="521"/>
    </location>
</feature>
<feature type="transmembrane region" description="Helical" evidence="10">
    <location>
        <begin position="812"/>
        <end position="833"/>
    </location>
</feature>
<feature type="transmembrane region" description="Helical" evidence="10">
    <location>
        <begin position="77"/>
        <end position="100"/>
    </location>
</feature>
<feature type="transmembrane region" description="Helical" evidence="10">
    <location>
        <begin position="298"/>
        <end position="316"/>
    </location>
</feature>
<feature type="transmembrane region" description="Helical" evidence="10">
    <location>
        <begin position="845"/>
        <end position="868"/>
    </location>
</feature>
<accession>A0A5C6X4B6</accession>
<evidence type="ECO:0000259" key="14">
    <source>
        <dbReference type="Pfam" id="PF13244"/>
    </source>
</evidence>
<feature type="domain" description="NADH:quinone oxidoreductase/Mrp antiporter transmembrane" evidence="11">
    <location>
        <begin position="126"/>
        <end position="401"/>
    </location>
</feature>
<keyword evidence="4" id="KW-1003">Cell membrane</keyword>
<dbReference type="GO" id="GO:0015297">
    <property type="term" value="F:antiporter activity"/>
    <property type="evidence" value="ECO:0007669"/>
    <property type="project" value="UniProtKB-KW"/>
</dbReference>
<feature type="transmembrane region" description="Helical" evidence="10">
    <location>
        <begin position="270"/>
        <end position="291"/>
    </location>
</feature>
<feature type="transmembrane region" description="Helical" evidence="10">
    <location>
        <begin position="242"/>
        <end position="258"/>
    </location>
</feature>
<keyword evidence="8 10" id="KW-0472">Membrane</keyword>
<dbReference type="GO" id="GO:0006811">
    <property type="term" value="P:monoatomic ion transport"/>
    <property type="evidence" value="ECO:0007669"/>
    <property type="project" value="UniProtKB-KW"/>
</dbReference>
<dbReference type="Proteomes" id="UP000321046">
    <property type="component" value="Unassembled WGS sequence"/>
</dbReference>
<feature type="transmembrane region" description="Helical" evidence="10">
    <location>
        <begin position="888"/>
        <end position="912"/>
    </location>
</feature>
<dbReference type="Pfam" id="PF13244">
    <property type="entry name" value="MbhD"/>
    <property type="match status" value="1"/>
</dbReference>
<evidence type="ECO:0000259" key="12">
    <source>
        <dbReference type="Pfam" id="PF00662"/>
    </source>
</evidence>
<evidence type="ECO:0000259" key="11">
    <source>
        <dbReference type="Pfam" id="PF00361"/>
    </source>
</evidence>
<dbReference type="InterPro" id="IPR001516">
    <property type="entry name" value="Proton_antipo_N"/>
</dbReference>
<dbReference type="AlphaFoldDB" id="A0A5C6X4B6"/>
<dbReference type="InterPro" id="IPR025383">
    <property type="entry name" value="MrpA_C/MbhD"/>
</dbReference>
<feature type="domain" description="MrpA C-terminal/MbhE" evidence="15">
    <location>
        <begin position="684"/>
        <end position="770"/>
    </location>
</feature>
<feature type="transmembrane region" description="Helical" evidence="10">
    <location>
        <begin position="322"/>
        <end position="346"/>
    </location>
</feature>
<feature type="transmembrane region" description="Helical" evidence="10">
    <location>
        <begin position="785"/>
        <end position="806"/>
    </location>
</feature>
<evidence type="ECO:0000313" key="16">
    <source>
        <dbReference type="EMBL" id="TXD32048.1"/>
    </source>
</evidence>
<keyword evidence="5 9" id="KW-0812">Transmembrane</keyword>
<dbReference type="OrthoDB" id="9805769at2"/>
<dbReference type="GO" id="GO:0005886">
    <property type="term" value="C:plasma membrane"/>
    <property type="evidence" value="ECO:0007669"/>
    <property type="project" value="UniProtKB-SubCell"/>
</dbReference>
<keyword evidence="7" id="KW-0406">Ion transport</keyword>
<evidence type="ECO:0000313" key="17">
    <source>
        <dbReference type="Proteomes" id="UP000321046"/>
    </source>
</evidence>
<evidence type="ECO:0000256" key="1">
    <source>
        <dbReference type="ARBA" id="ARBA00004651"/>
    </source>
</evidence>
<dbReference type="Pfam" id="PF20501">
    <property type="entry name" value="MbhE"/>
    <property type="match status" value="1"/>
</dbReference>
<feature type="transmembrane region" description="Helical" evidence="10">
    <location>
        <begin position="367"/>
        <end position="388"/>
    </location>
</feature>
<feature type="transmembrane region" description="Helical" evidence="10">
    <location>
        <begin position="651"/>
        <end position="671"/>
    </location>
</feature>
<feature type="transmembrane region" description="Helical" evidence="10">
    <location>
        <begin position="568"/>
        <end position="587"/>
    </location>
</feature>
<keyword evidence="2" id="KW-0813">Transport</keyword>
<dbReference type="PANTHER" id="PTHR43373">
    <property type="entry name" value="NA(+)/H(+) ANTIPORTER SUBUNIT"/>
    <property type="match status" value="1"/>
</dbReference>
<dbReference type="InterPro" id="IPR001750">
    <property type="entry name" value="ND/Mrp_TM"/>
</dbReference>
<feature type="transmembrane region" description="Helical" evidence="10">
    <location>
        <begin position="625"/>
        <end position="645"/>
    </location>
</feature>
<reference evidence="16 17" key="1">
    <citation type="submission" date="2019-08" db="EMBL/GenBank/DDBJ databases">
        <title>Bradymonadales sp. TMQ2.</title>
        <authorList>
            <person name="Liang Q."/>
        </authorList>
    </citation>
    <scope>NUCLEOTIDE SEQUENCE [LARGE SCALE GENOMIC DNA]</scope>
    <source>
        <strain evidence="16 17">TMQ2</strain>
    </source>
</reference>
<keyword evidence="6 10" id="KW-1133">Transmembrane helix</keyword>
<evidence type="ECO:0000256" key="2">
    <source>
        <dbReference type="ARBA" id="ARBA00022448"/>
    </source>
</evidence>
<evidence type="ECO:0000259" key="13">
    <source>
        <dbReference type="Pfam" id="PF04039"/>
    </source>
</evidence>
<sequence>MTPLLIVLLPFVGLILPIILARHSHTAATVGALIPTTLSFGLLLSLAGDVFAGEVFVASWPWIETLGMNLSFRVDGLGMLFAILILGIGTLVVLYAHFYLSDSDPRGRFFGALLAFMGAMLGVVLAENVLLLAFFWEITSLSSFLLIAYWTHVPLARQGARMALAITGMGGLLLFAGLLLVGHIVGSYELSAILANGALIQGHDLYVPALILVLMGAFTKSAQFPFHFWLPNAMTAPTPVSAYLHSATMVKAGVFLLARMHPALSGTPEWFFIVTGAGLVTLTFAAYVALFKHDLKGLLAYSTISHLGLITVLFGFGTPMAALVGVFHILNHAAFKASLFMSVGIVDHETGTRDMRILGGLRHAMPITATLATLGAAAMAGIPGFNGFISKEMLFYESWKLPFIENEWVVPVIVTVGGLLSMAYSVRLVIDTFFGEEGDTPAKPHDPPFGMWLPVALLVAVCVVVGVYPSIAEPIVNAAALATIGGVMPEGYEHLSLWHGFNAAVVMSLIAIFGGAAFFMLRHKLFALAERYWPNLHGKLVFEGLVERVVDATRATTASLENGSLQRYVMLLIAFVVAAGALPFFLFDFAPGNLPATELEPVTIVIFGIFVAACLGVVANHKRRLTAIVTLSVVGLVVSLSFVKFSAPDLALTQLSVEVVTILLLLLALYVLPKETPSEGGFSLRKVRDGILASVAGLGTGWMSYMVMTRPQDSISMTHLEKAYYPVGGGTNVVNVTLVDIRGFDTMGEVAVLAMAGLGIFALLARLNPEHIHGVTRRVLDRYPVMLTSATRPLLSLILVMAVYIFMRGHYLPGGGFIAGLVATVALIIQYMASGQQWSSERMPVNFRIMAIIGVTIAVLSGATSLALGKPMMTMLVPLGEPGTVMTLYFDLGVFLGVVGAMMTILTSLGVLSRPASAETLAHSKETNPWKP</sequence>
<evidence type="ECO:0000256" key="4">
    <source>
        <dbReference type="ARBA" id="ARBA00022475"/>
    </source>
</evidence>
<evidence type="ECO:0000259" key="15">
    <source>
        <dbReference type="Pfam" id="PF20501"/>
    </source>
</evidence>
<dbReference type="PRINTS" id="PR01434">
    <property type="entry name" value="NADHDHGNASE5"/>
</dbReference>
<evidence type="ECO:0000256" key="7">
    <source>
        <dbReference type="ARBA" id="ARBA00023065"/>
    </source>
</evidence>
<dbReference type="PANTHER" id="PTHR43373:SF1">
    <property type="entry name" value="NA(+)_H(+) ANTIPORTER SUBUNIT A"/>
    <property type="match status" value="1"/>
</dbReference>
<dbReference type="InterPro" id="IPR046806">
    <property type="entry name" value="MrpA_C/MbhE"/>
</dbReference>
<dbReference type="RefSeq" id="WP_146976970.1">
    <property type="nucleotide sequence ID" value="NZ_VOSL01000141.1"/>
</dbReference>
<dbReference type="InterPro" id="IPR007182">
    <property type="entry name" value="MnhB"/>
</dbReference>
<comment type="caution">
    <text evidence="16">The sequence shown here is derived from an EMBL/GenBank/DDBJ whole genome shotgun (WGS) entry which is preliminary data.</text>
</comment>
<dbReference type="EMBL" id="VOSL01000141">
    <property type="protein sequence ID" value="TXD32048.1"/>
    <property type="molecule type" value="Genomic_DNA"/>
</dbReference>
<evidence type="ECO:0000256" key="3">
    <source>
        <dbReference type="ARBA" id="ARBA00022449"/>
    </source>
</evidence>
<dbReference type="Pfam" id="PF00662">
    <property type="entry name" value="Proton_antipo_N"/>
    <property type="match status" value="1"/>
</dbReference>
<evidence type="ECO:0000256" key="10">
    <source>
        <dbReference type="SAM" id="Phobius"/>
    </source>
</evidence>
<comment type="subcellular location">
    <subcellularLocation>
        <location evidence="1">Cell membrane</location>
        <topology evidence="1">Multi-pass membrane protein</topology>
    </subcellularLocation>
    <subcellularLocation>
        <location evidence="9">Membrane</location>
        <topology evidence="9">Multi-pass membrane protein</topology>
    </subcellularLocation>
</comment>
<dbReference type="InterPro" id="IPR050616">
    <property type="entry name" value="CPA3_Na-H_Antiporter_A"/>
</dbReference>
<feature type="transmembrane region" description="Helical" evidence="10">
    <location>
        <begin position="162"/>
        <end position="185"/>
    </location>
</feature>
<feature type="transmembrane region" description="Helical" evidence="10">
    <location>
        <begin position="599"/>
        <end position="618"/>
    </location>
</feature>
<feature type="transmembrane region" description="Helical" evidence="10">
    <location>
        <begin position="205"/>
        <end position="230"/>
    </location>
</feature>
<organism evidence="16 17">
    <name type="scientific">Lujinxingia vulgaris</name>
    <dbReference type="NCBI Taxonomy" id="2600176"/>
    <lineage>
        <taxon>Bacteria</taxon>
        <taxon>Deltaproteobacteria</taxon>
        <taxon>Bradymonadales</taxon>
        <taxon>Lujinxingiaceae</taxon>
        <taxon>Lujinxingia</taxon>
    </lineage>
</organism>
<proteinExistence type="predicted"/>
<protein>
    <submittedName>
        <fullName evidence="16">Monovalent cation/H+ antiporter subunit A</fullName>
    </submittedName>
</protein>
<name>A0A5C6X4B6_9DELT</name>
<evidence type="ECO:0000256" key="6">
    <source>
        <dbReference type="ARBA" id="ARBA00022989"/>
    </source>
</evidence>
<feature type="transmembrane region" description="Helical" evidence="10">
    <location>
        <begin position="408"/>
        <end position="430"/>
    </location>
</feature>
<dbReference type="Pfam" id="PF00361">
    <property type="entry name" value="Proton_antipo_M"/>
    <property type="match status" value="1"/>
</dbReference>
<feature type="transmembrane region" description="Helical" evidence="10">
    <location>
        <begin position="691"/>
        <end position="708"/>
    </location>
</feature>
<feature type="transmembrane region" description="Helical" evidence="10">
    <location>
        <begin position="107"/>
        <end position="125"/>
    </location>
</feature>
<keyword evidence="3" id="KW-0050">Antiport</keyword>
<feature type="transmembrane region" description="Helical" evidence="10">
    <location>
        <begin position="451"/>
        <end position="471"/>
    </location>
</feature>
<feature type="domain" description="MrpA C-terminal/MbhD" evidence="14">
    <location>
        <begin position="609"/>
        <end position="674"/>
    </location>
</feature>
<evidence type="ECO:0000256" key="9">
    <source>
        <dbReference type="RuleBase" id="RU000320"/>
    </source>
</evidence>
<feature type="transmembrane region" description="Helical" evidence="10">
    <location>
        <begin position="746"/>
        <end position="765"/>
    </location>
</feature>
<evidence type="ECO:0000256" key="8">
    <source>
        <dbReference type="ARBA" id="ARBA00023136"/>
    </source>
</evidence>